<dbReference type="Pfam" id="PF10290">
    <property type="entry name" value="YJL171C_Tos1_N"/>
    <property type="match status" value="1"/>
</dbReference>
<feature type="domain" description="Cell wall protein YJL171C/Tos1 C-terminal" evidence="10">
    <location>
        <begin position="350"/>
        <end position="587"/>
    </location>
</feature>
<dbReference type="Pfam" id="PF10287">
    <property type="entry name" value="YJL171C_Tos1_C"/>
    <property type="match status" value="1"/>
</dbReference>
<protein>
    <recommendedName>
        <fullName evidence="3">glucan endo-1,3-beta-D-glucosidase</fullName>
        <ecNumber evidence="3">3.2.1.39</ecNumber>
    </recommendedName>
</protein>
<dbReference type="PROSITE" id="PS51367">
    <property type="entry name" value="THAUMATIN_2"/>
    <property type="match status" value="1"/>
</dbReference>
<dbReference type="EC" id="3.2.1.39" evidence="3"/>
<feature type="compositionally biased region" description="Low complexity" evidence="8">
    <location>
        <begin position="177"/>
        <end position="219"/>
    </location>
</feature>
<dbReference type="GO" id="GO:0071555">
    <property type="term" value="P:cell wall organization"/>
    <property type="evidence" value="ECO:0007669"/>
    <property type="project" value="UniProtKB-KW"/>
</dbReference>
<feature type="signal peptide" evidence="9">
    <location>
        <begin position="1"/>
        <end position="20"/>
    </location>
</feature>
<evidence type="ECO:0000313" key="13">
    <source>
        <dbReference type="Proteomes" id="UP001165121"/>
    </source>
</evidence>
<accession>A0A9W6X1U9</accession>
<evidence type="ECO:0000256" key="5">
    <source>
        <dbReference type="ARBA" id="ARBA00022801"/>
    </source>
</evidence>
<dbReference type="Gene3D" id="2.60.110.10">
    <property type="entry name" value="Thaumatin"/>
    <property type="match status" value="1"/>
</dbReference>
<dbReference type="SMART" id="SM00205">
    <property type="entry name" value="THN"/>
    <property type="match status" value="1"/>
</dbReference>
<dbReference type="Proteomes" id="UP001165121">
    <property type="component" value="Unassembled WGS sequence"/>
</dbReference>
<comment type="catalytic activity">
    <reaction evidence="1">
        <text>Hydrolysis of (1-&gt;3)-beta-D-glucosidic linkages in (1-&gt;3)-beta-D-glucans.</text>
        <dbReference type="EC" id="3.2.1.39"/>
    </reaction>
</comment>
<evidence type="ECO:0000256" key="4">
    <source>
        <dbReference type="ARBA" id="ARBA00022729"/>
    </source>
</evidence>
<proteinExistence type="inferred from homology"/>
<feature type="domain" description="Cell wall protein YJL171C/Tos1 N-terminal" evidence="11">
    <location>
        <begin position="297"/>
        <end position="345"/>
    </location>
</feature>
<dbReference type="InterPro" id="IPR001938">
    <property type="entry name" value="Thaumatin"/>
</dbReference>
<organism evidence="12 13">
    <name type="scientific">Phytophthora fragariaefolia</name>
    <dbReference type="NCBI Taxonomy" id="1490495"/>
    <lineage>
        <taxon>Eukaryota</taxon>
        <taxon>Sar</taxon>
        <taxon>Stramenopiles</taxon>
        <taxon>Oomycota</taxon>
        <taxon>Peronosporomycetes</taxon>
        <taxon>Peronosporales</taxon>
        <taxon>Peronosporaceae</taxon>
        <taxon>Phytophthora</taxon>
    </lineage>
</organism>
<dbReference type="InterPro" id="IPR037176">
    <property type="entry name" value="Osmotin/thaumatin-like_sf"/>
</dbReference>
<dbReference type="GO" id="GO:0042973">
    <property type="term" value="F:glucan endo-1,3-beta-D-glucosidase activity"/>
    <property type="evidence" value="ECO:0007669"/>
    <property type="project" value="UniProtKB-EC"/>
</dbReference>
<keyword evidence="7" id="KW-0961">Cell wall biogenesis/degradation</keyword>
<comment type="caution">
    <text evidence="12">The sequence shown here is derived from an EMBL/GenBank/DDBJ whole genome shotgun (WGS) entry which is preliminary data.</text>
</comment>
<dbReference type="InterPro" id="IPR018807">
    <property type="entry name" value="YJL171C/Tos1_N"/>
</dbReference>
<dbReference type="AlphaFoldDB" id="A0A9W6X1U9"/>
<evidence type="ECO:0000256" key="1">
    <source>
        <dbReference type="ARBA" id="ARBA00000382"/>
    </source>
</evidence>
<dbReference type="EMBL" id="BSXT01000436">
    <property type="protein sequence ID" value="GMF27366.1"/>
    <property type="molecule type" value="Genomic_DNA"/>
</dbReference>
<keyword evidence="4 9" id="KW-0732">Signal</keyword>
<feature type="compositionally biased region" description="Low complexity" evidence="8">
    <location>
        <begin position="231"/>
        <end position="276"/>
    </location>
</feature>
<evidence type="ECO:0000256" key="8">
    <source>
        <dbReference type="SAM" id="MobiDB-lite"/>
    </source>
</evidence>
<gene>
    <name evidence="12" type="ORF">Pfra01_000541000</name>
</gene>
<name>A0A9W6X1U9_9STRA</name>
<evidence type="ECO:0000313" key="12">
    <source>
        <dbReference type="EMBL" id="GMF27366.1"/>
    </source>
</evidence>
<dbReference type="SUPFAM" id="SSF49870">
    <property type="entry name" value="Osmotin, thaumatin-like protein"/>
    <property type="match status" value="1"/>
</dbReference>
<sequence length="597" mass="61498">MVKVFLALSAAMAMAAPVAASVSVTFVNSCSESVSLYDNSKSETIAAGSSTTRELADGYSGMFRDGSDDEATLAEFSVTGGYTWYDISVIPPGSGSCTSYEACKELTGKAGYNVAMSIAPDTSSTKSASSSCTTLKCESETCSDAYLYPSDDSKTHSCPDTLPFTVTFCPGGSSTSTTTTSSQSSTQQSSQSTTQQSSQSTTQQSSQSTSTPTATTATPEVASDYESGKVSLTTTTSPSSASTSTSTSTQTSTSTSTTATQTSTSTSTTTSTGSAASFSSATISSSFVYNGTDAGSATGTYGKVTAMSSCSTEDVTVSDPVGPLSEQVSMVFRGPMSIYNIAVFNATSGSDWTKVSSYSQNGTQENMVFMNNLNIDYTGADSSPQGYSTADGSGTATSSTTFGGSLADASDASKTGGGPCVATGCEVNIMTETNCADEDGCIGYYDDMGFHGWDGGMKMFVTKVQMPTGDSVNRPAIWMLNAQVVRANQYGCNCRGEGAEGGCGELDIAEVIETNTDKDKVSTHYYFYDGSVSAGGDNYAARPTDSAVTYVTIIDNSSTGTIKIIELGGDDFDFDADAVSAEQVTSWISASVENLLS</sequence>
<dbReference type="PANTHER" id="PTHR31737">
    <property type="entry name" value="PROTEIN TOS1"/>
    <property type="match status" value="1"/>
</dbReference>
<dbReference type="InterPro" id="IPR018805">
    <property type="entry name" value="YJL171C/Tos1_C"/>
</dbReference>
<reference evidence="12" key="1">
    <citation type="submission" date="2023-04" db="EMBL/GenBank/DDBJ databases">
        <title>Phytophthora fragariaefolia NBRC 109709.</title>
        <authorList>
            <person name="Ichikawa N."/>
            <person name="Sato H."/>
            <person name="Tonouchi N."/>
        </authorList>
    </citation>
    <scope>NUCLEOTIDE SEQUENCE</scope>
    <source>
        <strain evidence="12">NBRC 109709</strain>
    </source>
</reference>
<comment type="similarity">
    <text evidence="2">Belongs to the PGA52 family.</text>
</comment>
<keyword evidence="6" id="KW-0326">Glycosidase</keyword>
<evidence type="ECO:0000259" key="10">
    <source>
        <dbReference type="Pfam" id="PF10287"/>
    </source>
</evidence>
<evidence type="ECO:0000259" key="11">
    <source>
        <dbReference type="Pfam" id="PF10290"/>
    </source>
</evidence>
<feature type="region of interest" description="Disordered" evidence="8">
    <location>
        <begin position="177"/>
        <end position="276"/>
    </location>
</feature>
<evidence type="ECO:0000256" key="7">
    <source>
        <dbReference type="ARBA" id="ARBA00023316"/>
    </source>
</evidence>
<keyword evidence="5" id="KW-0378">Hydrolase</keyword>
<evidence type="ECO:0000256" key="9">
    <source>
        <dbReference type="SAM" id="SignalP"/>
    </source>
</evidence>
<dbReference type="PANTHER" id="PTHR31737:SF2">
    <property type="entry name" value="PROTEIN TOS1"/>
    <property type="match status" value="1"/>
</dbReference>
<feature type="chain" id="PRO_5040858168" description="glucan endo-1,3-beta-D-glucosidase" evidence="9">
    <location>
        <begin position="21"/>
        <end position="597"/>
    </location>
</feature>
<evidence type="ECO:0000256" key="2">
    <source>
        <dbReference type="ARBA" id="ARBA00006055"/>
    </source>
</evidence>
<dbReference type="OrthoDB" id="118256at2759"/>
<evidence type="ECO:0000256" key="6">
    <source>
        <dbReference type="ARBA" id="ARBA00023295"/>
    </source>
</evidence>
<keyword evidence="13" id="KW-1185">Reference proteome</keyword>
<evidence type="ECO:0000256" key="3">
    <source>
        <dbReference type="ARBA" id="ARBA00012780"/>
    </source>
</evidence>